<evidence type="ECO:0000256" key="4">
    <source>
        <dbReference type="SAM" id="MobiDB-lite"/>
    </source>
</evidence>
<feature type="domain" description="Sigma-54 factor interaction" evidence="5">
    <location>
        <begin position="163"/>
        <end position="388"/>
    </location>
</feature>
<dbReference type="GO" id="GO:0000160">
    <property type="term" value="P:phosphorelay signal transduction system"/>
    <property type="evidence" value="ECO:0007669"/>
    <property type="project" value="InterPro"/>
</dbReference>
<dbReference type="Pfam" id="PF00158">
    <property type="entry name" value="Sigma54_activat"/>
    <property type="match status" value="1"/>
</dbReference>
<keyword evidence="3" id="KW-0597">Phosphoprotein</keyword>
<dbReference type="InterPro" id="IPR011006">
    <property type="entry name" value="CheY-like_superfamily"/>
</dbReference>
<feature type="region of interest" description="Disordered" evidence="4">
    <location>
        <begin position="129"/>
        <end position="155"/>
    </location>
</feature>
<dbReference type="PROSITE" id="PS50045">
    <property type="entry name" value="SIGMA54_INTERACT_4"/>
    <property type="match status" value="1"/>
</dbReference>
<evidence type="ECO:0000256" key="1">
    <source>
        <dbReference type="ARBA" id="ARBA00022741"/>
    </source>
</evidence>
<feature type="compositionally biased region" description="Basic and acidic residues" evidence="4">
    <location>
        <begin position="129"/>
        <end position="141"/>
    </location>
</feature>
<evidence type="ECO:0000256" key="3">
    <source>
        <dbReference type="PROSITE-ProRule" id="PRU00169"/>
    </source>
</evidence>
<comment type="caution">
    <text evidence="7">The sequence shown here is derived from an EMBL/GenBank/DDBJ whole genome shotgun (WGS) entry which is preliminary data.</text>
</comment>
<dbReference type="Gene3D" id="3.40.50.2300">
    <property type="match status" value="1"/>
</dbReference>
<dbReference type="Pfam" id="PF25601">
    <property type="entry name" value="AAA_lid_14"/>
    <property type="match status" value="1"/>
</dbReference>
<evidence type="ECO:0008006" key="9">
    <source>
        <dbReference type="Google" id="ProtNLM"/>
    </source>
</evidence>
<reference evidence="7 8" key="1">
    <citation type="submission" date="2017-10" db="EMBL/GenBank/DDBJ databases">
        <title>The draft genome sequence of Lewinella nigricans NBRC 102662.</title>
        <authorList>
            <person name="Wang K."/>
        </authorList>
    </citation>
    <scope>NUCLEOTIDE SEQUENCE [LARGE SCALE GENOMIC DNA]</scope>
    <source>
        <strain evidence="7 8">NBRC 102662</strain>
    </source>
</reference>
<accession>A0A2D0N4Y9</accession>
<dbReference type="InterPro" id="IPR001789">
    <property type="entry name" value="Sig_transdc_resp-reg_receiver"/>
</dbReference>
<dbReference type="PROSITE" id="PS50110">
    <property type="entry name" value="RESPONSE_REGULATORY"/>
    <property type="match status" value="1"/>
</dbReference>
<dbReference type="SUPFAM" id="SSF52540">
    <property type="entry name" value="P-loop containing nucleoside triphosphate hydrolases"/>
    <property type="match status" value="1"/>
</dbReference>
<dbReference type="Proteomes" id="UP000223913">
    <property type="component" value="Unassembled WGS sequence"/>
</dbReference>
<evidence type="ECO:0000313" key="7">
    <source>
        <dbReference type="EMBL" id="PHN03450.1"/>
    </source>
</evidence>
<keyword evidence="8" id="KW-1185">Reference proteome</keyword>
<sequence length="502" mass="57361">MVKGKHTILVVDDDWTFLRGVEQGLKEVFALKLIPSIDAAKKIFVDSKFDLVLLDLVFNQRSNIQDSLDFLALVQREQPGLPVIVMSQYDNDHNFVQAIQQGAVHYFRKEKMNYELWIKEIKTWIRHSETSGPKELDKDPETGAQTTAEGIKKRDTASQEYHFLGETPRIIEIKEELVALSQEPDITVLLLGETGVGKEVAAHYLHKQGARRHMPFVAVNLSVVTETLMESTLFGHKKGAFTHALADSVGAFGEADGGTLFLDEIGEIRPDLQVKLLRFLQDKIIRPVGGTERAIDVQIVAATNKDLKKEIAKKNFRSDLFQRINDFPIVIPPLRERREDIPLLVEHYLGLKRQSSKILTETVWDCFISYHWPGNIRELVKLIKRLLVKKRLAKADKIDESFLPVEMLKPVVGTNRTGSSSGTEAFSIEEIDGLEAQMAYEELARIEEALRRLDKKGLVVKELQFKNHDQLRNRIFSLHKNHETLFIYFPTICRKFKLDQTS</sequence>
<dbReference type="Gene3D" id="3.40.50.300">
    <property type="entry name" value="P-loop containing nucleotide triphosphate hydrolases"/>
    <property type="match status" value="1"/>
</dbReference>
<dbReference type="CDD" id="cd00009">
    <property type="entry name" value="AAA"/>
    <property type="match status" value="1"/>
</dbReference>
<dbReference type="InterPro" id="IPR003593">
    <property type="entry name" value="AAA+_ATPase"/>
</dbReference>
<dbReference type="InterPro" id="IPR002078">
    <property type="entry name" value="Sigma_54_int"/>
</dbReference>
<evidence type="ECO:0000259" key="6">
    <source>
        <dbReference type="PROSITE" id="PS50110"/>
    </source>
</evidence>
<dbReference type="InterPro" id="IPR027417">
    <property type="entry name" value="P-loop_NTPase"/>
</dbReference>
<dbReference type="SMART" id="SM00382">
    <property type="entry name" value="AAA"/>
    <property type="match status" value="1"/>
</dbReference>
<dbReference type="InterPro" id="IPR058031">
    <property type="entry name" value="AAA_lid_NorR"/>
</dbReference>
<dbReference type="CDD" id="cd00156">
    <property type="entry name" value="REC"/>
    <property type="match status" value="1"/>
</dbReference>
<evidence type="ECO:0000256" key="2">
    <source>
        <dbReference type="ARBA" id="ARBA00022840"/>
    </source>
</evidence>
<dbReference type="GO" id="GO:0005524">
    <property type="term" value="F:ATP binding"/>
    <property type="evidence" value="ECO:0007669"/>
    <property type="project" value="UniProtKB-KW"/>
</dbReference>
<gene>
    <name evidence="7" type="ORF">CRP01_27605</name>
</gene>
<dbReference type="EMBL" id="PDUD01000032">
    <property type="protein sequence ID" value="PHN03450.1"/>
    <property type="molecule type" value="Genomic_DNA"/>
</dbReference>
<proteinExistence type="predicted"/>
<dbReference type="OrthoDB" id="9810703at2"/>
<dbReference type="InterPro" id="IPR025943">
    <property type="entry name" value="Sigma_54_int_dom_ATP-bd_2"/>
</dbReference>
<evidence type="ECO:0000313" key="8">
    <source>
        <dbReference type="Proteomes" id="UP000223913"/>
    </source>
</evidence>
<dbReference type="PANTHER" id="PTHR32071">
    <property type="entry name" value="TRANSCRIPTIONAL REGULATORY PROTEIN"/>
    <property type="match status" value="1"/>
</dbReference>
<protein>
    <recommendedName>
        <fullName evidence="9">Sigma-54-dependent Fis family transcriptional regulator</fullName>
    </recommendedName>
</protein>
<evidence type="ECO:0000259" key="5">
    <source>
        <dbReference type="PROSITE" id="PS50045"/>
    </source>
</evidence>
<dbReference type="FunFam" id="3.40.50.300:FF:000006">
    <property type="entry name" value="DNA-binding transcriptional regulator NtrC"/>
    <property type="match status" value="1"/>
</dbReference>
<dbReference type="SUPFAM" id="SSF52172">
    <property type="entry name" value="CheY-like"/>
    <property type="match status" value="1"/>
</dbReference>
<dbReference type="Gene3D" id="1.10.8.60">
    <property type="match status" value="1"/>
</dbReference>
<dbReference type="RefSeq" id="WP_099153286.1">
    <property type="nucleotide sequence ID" value="NZ_PDUD01000032.1"/>
</dbReference>
<dbReference type="PROSITE" id="PS00676">
    <property type="entry name" value="SIGMA54_INTERACT_2"/>
    <property type="match status" value="1"/>
</dbReference>
<dbReference type="SMART" id="SM00448">
    <property type="entry name" value="REC"/>
    <property type="match status" value="1"/>
</dbReference>
<keyword evidence="2" id="KW-0067">ATP-binding</keyword>
<dbReference type="PANTHER" id="PTHR32071:SF14">
    <property type="entry name" value="TRANSCRIPTIONAL REGULATORY PROTEIN RTCR"/>
    <property type="match status" value="1"/>
</dbReference>
<dbReference type="AlphaFoldDB" id="A0A2D0N4Y9"/>
<keyword evidence="1" id="KW-0547">Nucleotide-binding</keyword>
<dbReference type="GO" id="GO:0006355">
    <property type="term" value="P:regulation of DNA-templated transcription"/>
    <property type="evidence" value="ECO:0007669"/>
    <property type="project" value="InterPro"/>
</dbReference>
<name>A0A2D0N4Y9_FLAN2</name>
<feature type="modified residue" description="4-aspartylphosphate" evidence="3">
    <location>
        <position position="55"/>
    </location>
</feature>
<organism evidence="7 8">
    <name type="scientific">Flavilitoribacter nigricans (strain ATCC 23147 / DSM 23189 / NBRC 102662 / NCIMB 1420 / SS-2)</name>
    <name type="common">Lewinella nigricans</name>
    <dbReference type="NCBI Taxonomy" id="1122177"/>
    <lineage>
        <taxon>Bacteria</taxon>
        <taxon>Pseudomonadati</taxon>
        <taxon>Bacteroidota</taxon>
        <taxon>Saprospiria</taxon>
        <taxon>Saprospirales</taxon>
        <taxon>Lewinellaceae</taxon>
        <taxon>Flavilitoribacter</taxon>
    </lineage>
</organism>
<feature type="domain" description="Response regulatory" evidence="6">
    <location>
        <begin position="7"/>
        <end position="124"/>
    </location>
</feature>
<dbReference type="Pfam" id="PF00072">
    <property type="entry name" value="Response_reg"/>
    <property type="match status" value="1"/>
</dbReference>